<dbReference type="PANTHER" id="PTHR22914:SF45">
    <property type="entry name" value="CHITIN SYNTHASE"/>
    <property type="match status" value="1"/>
</dbReference>
<feature type="region of interest" description="Disordered" evidence="16">
    <location>
        <begin position="574"/>
        <end position="600"/>
    </location>
</feature>
<dbReference type="SUPFAM" id="SSF53448">
    <property type="entry name" value="Nucleotide-diphospho-sugar transferases"/>
    <property type="match status" value="1"/>
</dbReference>
<keyword evidence="8 15" id="KW-0067">ATP-binding</keyword>
<dbReference type="SMART" id="SM00242">
    <property type="entry name" value="MYSc"/>
    <property type="match status" value="1"/>
</dbReference>
<keyword evidence="11 17" id="KW-0472">Membrane</keyword>
<dbReference type="GO" id="GO:0030428">
    <property type="term" value="C:cell septum"/>
    <property type="evidence" value="ECO:0007669"/>
    <property type="project" value="TreeGrafter"/>
</dbReference>
<evidence type="ECO:0000256" key="4">
    <source>
        <dbReference type="ARBA" id="ARBA00022676"/>
    </source>
</evidence>
<evidence type="ECO:0000256" key="11">
    <source>
        <dbReference type="ARBA" id="ARBA00023136"/>
    </source>
</evidence>
<feature type="transmembrane region" description="Helical" evidence="17">
    <location>
        <begin position="908"/>
        <end position="927"/>
    </location>
</feature>
<dbReference type="CDD" id="cd14879">
    <property type="entry name" value="MYSc_Myo17"/>
    <property type="match status" value="1"/>
</dbReference>
<dbReference type="Gene3D" id="1.10.10.60">
    <property type="entry name" value="Homeodomain-like"/>
    <property type="match status" value="1"/>
</dbReference>
<dbReference type="SUPFAM" id="SSF52540">
    <property type="entry name" value="P-loop containing nucleoside triphosphate hydrolases"/>
    <property type="match status" value="1"/>
</dbReference>
<dbReference type="GO" id="GO:0031505">
    <property type="term" value="P:fungal-type cell wall organization"/>
    <property type="evidence" value="ECO:0007669"/>
    <property type="project" value="TreeGrafter"/>
</dbReference>
<keyword evidence="22" id="KW-1185">Reference proteome</keyword>
<evidence type="ECO:0000256" key="16">
    <source>
        <dbReference type="SAM" id="MobiDB-lite"/>
    </source>
</evidence>
<dbReference type="GO" id="GO:0003774">
    <property type="term" value="F:cytoskeletal motor activity"/>
    <property type="evidence" value="ECO:0007669"/>
    <property type="project" value="UniProtKB-UniRule"/>
</dbReference>
<dbReference type="GO" id="GO:0016459">
    <property type="term" value="C:myosin complex"/>
    <property type="evidence" value="ECO:0007669"/>
    <property type="project" value="UniProtKB-KW"/>
</dbReference>
<comment type="similarity">
    <text evidence="15">Belongs to the TRAFAC class myosin-kinesin ATPase superfamily. Myosin family.</text>
</comment>
<feature type="region of interest" description="Disordered" evidence="16">
    <location>
        <begin position="738"/>
        <end position="776"/>
    </location>
</feature>
<feature type="region of interest" description="Actin-binding" evidence="15">
    <location>
        <begin position="614"/>
        <end position="636"/>
    </location>
</feature>
<dbReference type="InterPro" id="IPR029044">
    <property type="entry name" value="Nucleotide-diphossugar_trans"/>
</dbReference>
<dbReference type="PROSITE" id="PS51456">
    <property type="entry name" value="MYOSIN_MOTOR"/>
    <property type="match status" value="1"/>
</dbReference>
<reference evidence="21 22" key="1">
    <citation type="submission" date="2018-06" db="EMBL/GenBank/DDBJ databases">
        <title>Comparative genomics reveals the genomic features of Rhizophagus irregularis, R. cerebriforme, R. diaphanum and Gigaspora rosea, and their symbiotic lifestyle signature.</title>
        <authorList>
            <person name="Morin E."/>
            <person name="San Clemente H."/>
            <person name="Chen E.C.H."/>
            <person name="De La Providencia I."/>
            <person name="Hainaut M."/>
            <person name="Kuo A."/>
            <person name="Kohler A."/>
            <person name="Murat C."/>
            <person name="Tang N."/>
            <person name="Roy S."/>
            <person name="Loubradou J."/>
            <person name="Henrissat B."/>
            <person name="Grigoriev I.V."/>
            <person name="Corradi N."/>
            <person name="Roux C."/>
            <person name="Martin F.M."/>
        </authorList>
    </citation>
    <scope>NUCLEOTIDE SEQUENCE [LARGE SCALE GENOMIC DNA]</scope>
    <source>
        <strain evidence="21 22">DAOM 227022</strain>
    </source>
</reference>
<dbReference type="GO" id="GO:0005886">
    <property type="term" value="C:plasma membrane"/>
    <property type="evidence" value="ECO:0007669"/>
    <property type="project" value="UniProtKB-SubCell"/>
</dbReference>
<evidence type="ECO:0000256" key="10">
    <source>
        <dbReference type="ARBA" id="ARBA00023123"/>
    </source>
</evidence>
<keyword evidence="7 15" id="KW-0547">Nucleotide-binding</keyword>
<evidence type="ECO:0000256" key="17">
    <source>
        <dbReference type="SAM" id="Phobius"/>
    </source>
</evidence>
<keyword evidence="10 15" id="KW-0518">Myosin</keyword>
<dbReference type="InterPro" id="IPR001609">
    <property type="entry name" value="Myosin_head_motor_dom-like"/>
</dbReference>
<keyword evidence="5 21" id="KW-0808">Transferase</keyword>
<feature type="transmembrane region" description="Helical" evidence="17">
    <location>
        <begin position="868"/>
        <end position="887"/>
    </location>
</feature>
<dbReference type="PRINTS" id="PR00193">
    <property type="entry name" value="MYOSINHEAVY"/>
</dbReference>
<dbReference type="Gene3D" id="3.90.550.10">
    <property type="entry name" value="Spore Coat Polysaccharide Biosynthesis Protein SpsA, Chain A"/>
    <property type="match status" value="1"/>
</dbReference>
<dbReference type="Gene3D" id="3.10.120.10">
    <property type="entry name" value="Cytochrome b5-like heme/steroid binding domain"/>
    <property type="match status" value="1"/>
</dbReference>
<dbReference type="InterPro" id="IPR001199">
    <property type="entry name" value="Cyt_B5-like_heme/steroid-bd"/>
</dbReference>
<feature type="domain" description="Myosin motor" evidence="19">
    <location>
        <begin position="12"/>
        <end position="736"/>
    </location>
</feature>
<dbReference type="Pfam" id="PF00173">
    <property type="entry name" value="Cyt-b5"/>
    <property type="match status" value="1"/>
</dbReference>
<dbReference type="GO" id="GO:0004100">
    <property type="term" value="F:chitin synthase activity"/>
    <property type="evidence" value="ECO:0007669"/>
    <property type="project" value="UniProtKB-EC"/>
</dbReference>
<feature type="domain" description="DEK-C" evidence="20">
    <location>
        <begin position="1815"/>
        <end position="1870"/>
    </location>
</feature>
<evidence type="ECO:0000256" key="12">
    <source>
        <dbReference type="ARBA" id="ARBA00023175"/>
    </source>
</evidence>
<keyword evidence="14 15" id="KW-0009">Actin-binding</keyword>
<feature type="region of interest" description="Disordered" evidence="16">
    <location>
        <begin position="1696"/>
        <end position="1764"/>
    </location>
</feature>
<dbReference type="InterPro" id="IPR036400">
    <property type="entry name" value="Cyt_B5-like_heme/steroid_sf"/>
</dbReference>
<dbReference type="Pfam" id="PF03142">
    <property type="entry name" value="Chitin_synth_2"/>
    <property type="match status" value="1"/>
</dbReference>
<dbReference type="InterPro" id="IPR036037">
    <property type="entry name" value="MYSc_Myo17"/>
</dbReference>
<dbReference type="FunFam" id="1.10.10.820:FF:000001">
    <property type="entry name" value="Myosin heavy chain"/>
    <property type="match status" value="1"/>
</dbReference>
<name>A0A397SZV0_9GLOM</name>
<dbReference type="Proteomes" id="UP000265703">
    <property type="component" value="Unassembled WGS sequence"/>
</dbReference>
<feature type="transmembrane region" description="Helical" evidence="17">
    <location>
        <begin position="1595"/>
        <end position="1616"/>
    </location>
</feature>
<dbReference type="Gene3D" id="1.20.58.530">
    <property type="match status" value="1"/>
</dbReference>
<dbReference type="Gene3D" id="1.10.10.820">
    <property type="match status" value="1"/>
</dbReference>
<keyword evidence="3" id="KW-1003">Cell membrane</keyword>
<evidence type="ECO:0000256" key="2">
    <source>
        <dbReference type="ARBA" id="ARBA00012543"/>
    </source>
</evidence>
<proteinExistence type="inferred from homology"/>
<organism evidence="21 22">
    <name type="scientific">Glomus cerebriforme</name>
    <dbReference type="NCBI Taxonomy" id="658196"/>
    <lineage>
        <taxon>Eukaryota</taxon>
        <taxon>Fungi</taxon>
        <taxon>Fungi incertae sedis</taxon>
        <taxon>Mucoromycota</taxon>
        <taxon>Glomeromycotina</taxon>
        <taxon>Glomeromycetes</taxon>
        <taxon>Glomerales</taxon>
        <taxon>Glomeraceae</taxon>
        <taxon>Glomus</taxon>
    </lineage>
</organism>
<sequence>MGKKKNTSPSAEDKTDLSTIQNISQDSISLTLRERYQKDNIYTRINNSALVAVNPYKTLPIFSDSTVQEYVADYKDTSGQRASLPPHAFQLASQAYLHMRRTGQDQSIILSGETSSGKSETRKLLVKQLIALSSHNKTNKKESRVQTQVPFSEFILESFGNAKTITNNNASRFGKYTELQFNERGRLIGAKTLDYLLEKNRLVKVPPNERNFHIFYYLIAGTSQEERTHLHLADATQYRYLNIPKGTRVPNVDDTNNFNELKQALKSLGFHKKHVAQMFQLLAAILHLGNIQFAQDPNNKQKEAAFVRNQEVLDLVADFLGVDPQALENVLTYKTKLIKKEMCTIFLDVDSASVQRDDLAKALYSLLFSWIVEYINTKLCNEDFASFVGLLDLIGFQNLGSNSLDQFCVNFANEKIHNFILKHIFDSRQEEYISDGINVPDIPYFDNSACLQMIANPSSGLIAIMNDQANKSPRKTDHTMLDAFNKKYSEHSSFTPTGKSLNALPTFGIQHFAGQVTYDSTGFLEKNTDTLSADFVSLFRGAGESYNSFIVGLFTDKAVATESHPQNDNTIVAAQQSVKPMRAPSMRRKKDQSSSETSSKPKVSCVATQISSALDELCDTLEETTPWYVFCIRPNDTQLPNQYDPKVVQSQVKLLGLSEIAKKLQFDYTISFTHQEFLERYAPILDSMGLDQSRDPKAKCEASCTIFGWSASDMAVGQNKTYLSENAWRNLEDNLRSMDSEEKRKKKDKKVAASTSDFVRSEDVSSQHSYPSNKELDVPRRLYPKGFDQRSFISGDDNRSNFSDDDYYQDEAFSQYDDNVSSYGSEVYAPSHNMFKEMEAKKMLNEGEKALEEEVEEPRKKTAARKKWVFLTWFLTWWIPPCFLNWCGGMKRKDIQMAWREKVALCMLIFLISAFVIFILAGLGVIICPKVFIFTDQELASHNVKDAPDSTYVAIRGQVFLLSTFAPRHFPPLVDTDSILAYGGKDASSLFPVQVSALCNGVDGNVDPTVTFDFSGNGTTDENAKYHDFRYSTDDYRPDWYYTEILRKMRSIYLVGQMAIPPHIVKEMAIREHDRRQIAILNDDIYDLTPYVTGGRRALGQGGVEVPGVNVDFMHQDIVGLFMTFNGLDITKKFNSLNIDPDTRKRQEVCLKNLFYVGKVDHRNSPQCLFANYILLAFSGVLVAVIAFKFLAALQLGAKREPEEHDKFVICQVPCYTEGDESMRKTLDSLAVLRYDDKRKLLFIVCDGMIVGSGNDRPTPRIVLDILGVDPNLDPEPLSFLSLGEGLKQHNMGKVYSGLYECNGHVVPYLVVVKVGKPSERSRPGNRGKRDSQMVLMKFLNKVHFNSEMTPLELEMYHQIKNVIGVNPSFYEYILMVDADTEVMPDSLNRLVSAFMHDTKVMGLCGETTLANEKDSWVTMIQVYEYYISHHLAKAFESLFGSVTCLPGCFCMYRVRTPDTHKPLLVSNQVIDDYSENIVDTLHKKNLLHLGEDRYLTTLMMKHFPNYKMSFVPDAQCKTYAPDQWAVLISQRRRWINSTVHNLMELVFLPQLCGFCCFSMRFVVMIDLFATLIMPATVAYLGYLIYTIVKDPTTIPITSIMLLAAVYGLQAFIFIIRRKWEHVGWMIVYILAMPVFSFYLPIYAFWHFDDFSWGNTRMVVGEKGKKLLVADEGKFDPKSIPKKKWTDYEQELWEVGTQGSQESAHSRASDRSYRSGRSAKKTGSAPGSVAGDYYDERSKRSRSRSPAPPYDDPNRSYSGVSRSHLAEMSQRGSVYGIGRGEYDVYGAVTTLGSRPVSLIEGGYAPGSDSINGSDFPSDEEILQGIRNILATANLMSITKKQVRDDLSQIFGMDLSSKKEYINNCIELILQRKL</sequence>
<evidence type="ECO:0000313" key="21">
    <source>
        <dbReference type="EMBL" id="RIA90569.1"/>
    </source>
</evidence>
<dbReference type="CDD" id="cd04190">
    <property type="entry name" value="Chitin_synth_C"/>
    <property type="match status" value="1"/>
</dbReference>
<evidence type="ECO:0000256" key="5">
    <source>
        <dbReference type="ARBA" id="ARBA00022679"/>
    </source>
</evidence>
<dbReference type="EMBL" id="QKYT01000177">
    <property type="protein sequence ID" value="RIA90569.1"/>
    <property type="molecule type" value="Genomic_DNA"/>
</dbReference>
<evidence type="ECO:0000259" key="20">
    <source>
        <dbReference type="PROSITE" id="PS51998"/>
    </source>
</evidence>
<feature type="transmembrane region" description="Helical" evidence="17">
    <location>
        <begin position="1623"/>
        <end position="1646"/>
    </location>
</feature>
<dbReference type="GO" id="GO:0005524">
    <property type="term" value="F:ATP binding"/>
    <property type="evidence" value="ECO:0007669"/>
    <property type="project" value="UniProtKB-UniRule"/>
</dbReference>
<dbReference type="STRING" id="658196.A0A397SZV0"/>
<dbReference type="SUPFAM" id="SSF109715">
    <property type="entry name" value="DEK C-terminal domain"/>
    <property type="match status" value="1"/>
</dbReference>
<comment type="caution">
    <text evidence="21">The sequence shown here is derived from an EMBL/GenBank/DDBJ whole genome shotgun (WGS) entry which is preliminary data.</text>
</comment>
<protein>
    <recommendedName>
        <fullName evidence="2">chitin synthase</fullName>
        <ecNumber evidence="2">2.4.1.16</ecNumber>
    </recommendedName>
</protein>
<dbReference type="SUPFAM" id="SSF55856">
    <property type="entry name" value="Cytochrome b5-like heme/steroid binding domain"/>
    <property type="match status" value="1"/>
</dbReference>
<dbReference type="PROSITE" id="PS51998">
    <property type="entry name" value="DEK_C"/>
    <property type="match status" value="1"/>
</dbReference>
<dbReference type="InterPro" id="IPR004835">
    <property type="entry name" value="Chitin_synth"/>
</dbReference>
<keyword evidence="6 17" id="KW-0812">Transmembrane</keyword>
<dbReference type="Gene3D" id="3.40.850.10">
    <property type="entry name" value="Kinesin motor domain"/>
    <property type="match status" value="1"/>
</dbReference>
<gene>
    <name evidence="21" type="ORF">C1645_823201</name>
</gene>
<feature type="domain" description="Cytochrome b5 heme-binding" evidence="18">
    <location>
        <begin position="931"/>
        <end position="991"/>
    </location>
</feature>
<dbReference type="SMART" id="SM01117">
    <property type="entry name" value="Cyt-b5"/>
    <property type="match status" value="2"/>
</dbReference>
<evidence type="ECO:0000256" key="13">
    <source>
        <dbReference type="ARBA" id="ARBA00023180"/>
    </source>
</evidence>
<dbReference type="Gene3D" id="1.20.120.720">
    <property type="entry name" value="Myosin VI head, motor domain, U50 subdomain"/>
    <property type="match status" value="1"/>
</dbReference>
<evidence type="ECO:0000256" key="6">
    <source>
        <dbReference type="ARBA" id="ARBA00022692"/>
    </source>
</evidence>
<keyword evidence="12 15" id="KW-0505">Motor protein</keyword>
<evidence type="ECO:0000256" key="3">
    <source>
        <dbReference type="ARBA" id="ARBA00022475"/>
    </source>
</evidence>
<dbReference type="PANTHER" id="PTHR22914">
    <property type="entry name" value="CHITIN SYNTHASE"/>
    <property type="match status" value="1"/>
</dbReference>
<comment type="subcellular location">
    <subcellularLocation>
        <location evidence="1">Cell membrane</location>
        <topology evidence="1">Multi-pass membrane protein</topology>
    </subcellularLocation>
</comment>
<keyword evidence="9 17" id="KW-1133">Transmembrane helix</keyword>
<evidence type="ECO:0000259" key="19">
    <source>
        <dbReference type="PROSITE" id="PS51456"/>
    </source>
</evidence>
<keyword evidence="13" id="KW-0325">Glycoprotein</keyword>
<feature type="binding site" evidence="15">
    <location>
        <begin position="112"/>
        <end position="119"/>
    </location>
    <ligand>
        <name>ATP</name>
        <dbReference type="ChEBI" id="CHEBI:30616"/>
    </ligand>
</feature>
<evidence type="ECO:0000256" key="9">
    <source>
        <dbReference type="ARBA" id="ARBA00022989"/>
    </source>
</evidence>
<dbReference type="OrthoDB" id="370884at2759"/>
<evidence type="ECO:0000256" key="7">
    <source>
        <dbReference type="ARBA" id="ARBA00022741"/>
    </source>
</evidence>
<dbReference type="PROSITE" id="PS50255">
    <property type="entry name" value="CYTOCHROME_B5_2"/>
    <property type="match status" value="1"/>
</dbReference>
<evidence type="ECO:0000313" key="22">
    <source>
        <dbReference type="Proteomes" id="UP000265703"/>
    </source>
</evidence>
<dbReference type="InterPro" id="IPR027417">
    <property type="entry name" value="P-loop_NTPase"/>
</dbReference>
<evidence type="ECO:0000256" key="1">
    <source>
        <dbReference type="ARBA" id="ARBA00004651"/>
    </source>
</evidence>
<feature type="transmembrane region" description="Helical" evidence="17">
    <location>
        <begin position="1568"/>
        <end position="1589"/>
    </location>
</feature>
<evidence type="ECO:0000256" key="15">
    <source>
        <dbReference type="PROSITE-ProRule" id="PRU00782"/>
    </source>
</evidence>
<dbReference type="Pfam" id="PF00063">
    <property type="entry name" value="Myosin_head"/>
    <property type="match status" value="1"/>
</dbReference>
<dbReference type="EC" id="2.4.1.16" evidence="2"/>
<dbReference type="GO" id="GO:0006031">
    <property type="term" value="P:chitin biosynthetic process"/>
    <property type="evidence" value="ECO:0007669"/>
    <property type="project" value="TreeGrafter"/>
</dbReference>
<evidence type="ECO:0000256" key="14">
    <source>
        <dbReference type="ARBA" id="ARBA00023203"/>
    </source>
</evidence>
<feature type="compositionally biased region" description="Basic and acidic residues" evidence="16">
    <location>
        <begin position="1704"/>
        <end position="1713"/>
    </location>
</feature>
<evidence type="ECO:0000256" key="8">
    <source>
        <dbReference type="ARBA" id="ARBA00022840"/>
    </source>
</evidence>
<dbReference type="InterPro" id="IPR036961">
    <property type="entry name" value="Kinesin_motor_dom_sf"/>
</dbReference>
<accession>A0A397SZV0</accession>
<keyword evidence="4" id="KW-0328">Glycosyltransferase</keyword>
<dbReference type="InterPro" id="IPR014876">
    <property type="entry name" value="DEK_C"/>
</dbReference>
<feature type="transmembrane region" description="Helical" evidence="17">
    <location>
        <begin position="1170"/>
        <end position="1192"/>
    </location>
</feature>
<evidence type="ECO:0000259" key="18">
    <source>
        <dbReference type="PROSITE" id="PS50255"/>
    </source>
</evidence>
<dbReference type="GO" id="GO:0003779">
    <property type="term" value="F:actin binding"/>
    <property type="evidence" value="ECO:0007669"/>
    <property type="project" value="UniProtKB-KW"/>
</dbReference>
<dbReference type="Pfam" id="PF08766">
    <property type="entry name" value="DEK_C"/>
    <property type="match status" value="1"/>
</dbReference>